<keyword evidence="1" id="KW-1133">Transmembrane helix</keyword>
<sequence length="111" mass="12581">MIFNLIKNVSIIFFLVIIISDCVFSQDGSRDTVGVKGDNWFAYPYAFYTPETSLAFGAGGIFSFSLSEKLKSKPSSITGSGYYTINNQYDITLQSEIYFAEDKYKLWSKFN</sequence>
<reference evidence="2" key="1">
    <citation type="journal article" date="2014" name="Front. Microbiol.">
        <title>High frequency of phylogenetically diverse reductive dehalogenase-homologous genes in deep subseafloor sedimentary metagenomes.</title>
        <authorList>
            <person name="Kawai M."/>
            <person name="Futagami T."/>
            <person name="Toyoda A."/>
            <person name="Takaki Y."/>
            <person name="Nishi S."/>
            <person name="Hori S."/>
            <person name="Arai W."/>
            <person name="Tsubouchi T."/>
            <person name="Morono Y."/>
            <person name="Uchiyama I."/>
            <person name="Ito T."/>
            <person name="Fujiyama A."/>
            <person name="Inagaki F."/>
            <person name="Takami H."/>
        </authorList>
    </citation>
    <scope>NUCLEOTIDE SEQUENCE</scope>
    <source>
        <strain evidence="2">Expedition CK06-06</strain>
    </source>
</reference>
<feature type="transmembrane region" description="Helical" evidence="1">
    <location>
        <begin position="41"/>
        <end position="66"/>
    </location>
</feature>
<organism evidence="2">
    <name type="scientific">marine sediment metagenome</name>
    <dbReference type="NCBI Taxonomy" id="412755"/>
    <lineage>
        <taxon>unclassified sequences</taxon>
        <taxon>metagenomes</taxon>
        <taxon>ecological metagenomes</taxon>
    </lineage>
</organism>
<keyword evidence="1" id="KW-0472">Membrane</keyword>
<accession>X1E9Y1</accession>
<comment type="caution">
    <text evidence="2">The sequence shown here is derived from an EMBL/GenBank/DDBJ whole genome shotgun (WGS) entry which is preliminary data.</text>
</comment>
<protein>
    <submittedName>
        <fullName evidence="2">Uncharacterized protein</fullName>
    </submittedName>
</protein>
<proteinExistence type="predicted"/>
<dbReference type="EMBL" id="BART01038370">
    <property type="protein sequence ID" value="GAH05448.1"/>
    <property type="molecule type" value="Genomic_DNA"/>
</dbReference>
<evidence type="ECO:0000256" key="1">
    <source>
        <dbReference type="SAM" id="Phobius"/>
    </source>
</evidence>
<keyword evidence="1" id="KW-0812">Transmembrane</keyword>
<name>X1E9Y1_9ZZZZ</name>
<dbReference type="AlphaFoldDB" id="X1E9Y1"/>
<feature type="non-terminal residue" evidence="2">
    <location>
        <position position="111"/>
    </location>
</feature>
<gene>
    <name evidence="2" type="ORF">S01H4_63677</name>
</gene>
<evidence type="ECO:0000313" key="2">
    <source>
        <dbReference type="EMBL" id="GAH05448.1"/>
    </source>
</evidence>